<keyword evidence="6" id="KW-0808">Transferase</keyword>
<evidence type="ECO:0000313" key="18">
    <source>
        <dbReference type="WBParaSite" id="nOo.2.0.1.t01211-RA"/>
    </source>
</evidence>
<organism evidence="18">
    <name type="scientific">Onchocerca ochengi</name>
    <name type="common">Filarial nematode worm</name>
    <dbReference type="NCBI Taxonomy" id="42157"/>
    <lineage>
        <taxon>Eukaryota</taxon>
        <taxon>Metazoa</taxon>
        <taxon>Ecdysozoa</taxon>
        <taxon>Nematoda</taxon>
        <taxon>Chromadorea</taxon>
        <taxon>Rhabditida</taxon>
        <taxon>Spirurina</taxon>
        <taxon>Spiruromorpha</taxon>
        <taxon>Filarioidea</taxon>
        <taxon>Onchocercidae</taxon>
        <taxon>Onchocerca</taxon>
    </lineage>
</organism>
<evidence type="ECO:0000256" key="8">
    <source>
        <dbReference type="ARBA" id="ARBA00022824"/>
    </source>
</evidence>
<evidence type="ECO:0000256" key="9">
    <source>
        <dbReference type="ARBA" id="ARBA00022968"/>
    </source>
</evidence>
<accession>A0A182DZU4</accession>
<evidence type="ECO:0000256" key="6">
    <source>
        <dbReference type="ARBA" id="ARBA00022679"/>
    </source>
</evidence>
<feature type="transmembrane region" description="Helical" evidence="13">
    <location>
        <begin position="48"/>
        <end position="74"/>
    </location>
</feature>
<keyword evidence="11 13" id="KW-0472">Membrane</keyword>
<evidence type="ECO:0000259" key="14">
    <source>
        <dbReference type="Pfam" id="PF02434"/>
    </source>
</evidence>
<dbReference type="AlphaFoldDB" id="A0A182DZU4"/>
<dbReference type="OrthoDB" id="421979at2759"/>
<comment type="similarity">
    <text evidence="3">Belongs to the glycosyltransferase 31 family.</text>
</comment>
<evidence type="ECO:0000256" key="3">
    <source>
        <dbReference type="ARBA" id="ARBA00008661"/>
    </source>
</evidence>
<proteinExistence type="inferred from homology"/>
<evidence type="ECO:0000256" key="13">
    <source>
        <dbReference type="SAM" id="Phobius"/>
    </source>
</evidence>
<evidence type="ECO:0000256" key="1">
    <source>
        <dbReference type="ARBA" id="ARBA00004477"/>
    </source>
</evidence>
<evidence type="ECO:0000313" key="19">
    <source>
        <dbReference type="WBParaSite" id="nOo.2.0.1.t01217-RA"/>
    </source>
</evidence>
<keyword evidence="7 13" id="KW-0812">Transmembrane</keyword>
<reference evidence="15 17" key="2">
    <citation type="submission" date="2018-08" db="EMBL/GenBank/DDBJ databases">
        <authorList>
            <person name="Laetsch R D."/>
            <person name="Stevens L."/>
            <person name="Kumar S."/>
            <person name="Blaxter L. M."/>
        </authorList>
    </citation>
    <scope>NUCLEOTIDE SEQUENCE [LARGE SCALE GENOMIC DNA]</scope>
</reference>
<evidence type="ECO:0000256" key="5">
    <source>
        <dbReference type="ARBA" id="ARBA00022676"/>
    </source>
</evidence>
<dbReference type="SUPFAM" id="SSF53448">
    <property type="entry name" value="Nucleotide-diphospho-sugar transferases"/>
    <property type="match status" value="1"/>
</dbReference>
<evidence type="ECO:0000256" key="11">
    <source>
        <dbReference type="ARBA" id="ARBA00023136"/>
    </source>
</evidence>
<name>A0A182DZU4_ONCOC</name>
<evidence type="ECO:0000256" key="4">
    <source>
        <dbReference type="ARBA" id="ARBA00009436"/>
    </source>
</evidence>
<dbReference type="InterPro" id="IPR003378">
    <property type="entry name" value="Fringe-like_glycosylTrfase"/>
</dbReference>
<dbReference type="EMBL" id="UYRW01000145">
    <property type="protein sequence ID" value="VDK63687.1"/>
    <property type="molecule type" value="Genomic_DNA"/>
</dbReference>
<gene>
    <name evidence="15" type="ORF">NOO_LOCUS1211</name>
    <name evidence="16" type="ORF">NOO_LOCUS1217</name>
</gene>
<reference evidence="18 19" key="1">
    <citation type="submission" date="2016-06" db="UniProtKB">
        <authorList>
            <consortium name="WormBaseParasite"/>
        </authorList>
    </citation>
    <scope>IDENTIFICATION</scope>
</reference>
<dbReference type="InterPro" id="IPR029044">
    <property type="entry name" value="Nucleotide-diphossugar_trans"/>
</dbReference>
<dbReference type="Gene3D" id="3.90.550.50">
    <property type="match status" value="2"/>
</dbReference>
<dbReference type="PANTHER" id="PTHR10811">
    <property type="entry name" value="FRINGE-RELATED"/>
    <property type="match status" value="1"/>
</dbReference>
<comment type="similarity">
    <text evidence="4">Belongs to the EMC6 family.</text>
</comment>
<protein>
    <submittedName>
        <fullName evidence="18 19">Beta-1,3-glucosyltransferase</fullName>
    </submittedName>
</protein>
<dbReference type="EMBL" id="UYRW01000146">
    <property type="protein sequence ID" value="VDK63698.1"/>
    <property type="molecule type" value="Genomic_DNA"/>
</dbReference>
<evidence type="ECO:0000256" key="12">
    <source>
        <dbReference type="ARBA" id="ARBA00037847"/>
    </source>
</evidence>
<comment type="subcellular location">
    <subcellularLocation>
        <location evidence="12">Endomembrane system</location>
        <topology evidence="12">Single-pass membrane protein</topology>
    </subcellularLocation>
    <subcellularLocation>
        <location evidence="1">Endoplasmic reticulum membrane</location>
        <topology evidence="1">Multi-pass membrane protein</topology>
    </subcellularLocation>
    <subcellularLocation>
        <location evidence="2">Membrane</location>
        <topology evidence="2">Single-pass type II membrane protein</topology>
    </subcellularLocation>
</comment>
<evidence type="ECO:0000256" key="7">
    <source>
        <dbReference type="ARBA" id="ARBA00022692"/>
    </source>
</evidence>
<dbReference type="Pfam" id="PF02434">
    <property type="entry name" value="Fringe"/>
    <property type="match status" value="1"/>
</dbReference>
<dbReference type="Proteomes" id="UP000271087">
    <property type="component" value="Unassembled WGS sequence"/>
</dbReference>
<evidence type="ECO:0000313" key="17">
    <source>
        <dbReference type="Proteomes" id="UP000271087"/>
    </source>
</evidence>
<dbReference type="FunFam" id="3.90.550.50:FF:000008">
    <property type="entry name" value="Beta-1,3-glucosyltransferase"/>
    <property type="match status" value="1"/>
</dbReference>
<dbReference type="WBParaSite" id="nOo.2.0.1.t01217-RA">
    <property type="protein sequence ID" value="nOo.2.0.1.t01217-RA"/>
    <property type="gene ID" value="nOo.2.0.1.g01217"/>
</dbReference>
<dbReference type="InterPro" id="IPR029008">
    <property type="entry name" value="EMC6-like"/>
</dbReference>
<dbReference type="STRING" id="42157.A0A182DZU4"/>
<evidence type="ECO:0000256" key="2">
    <source>
        <dbReference type="ARBA" id="ARBA00004606"/>
    </source>
</evidence>
<keyword evidence="8" id="KW-0256">Endoplasmic reticulum</keyword>
<evidence type="ECO:0000256" key="10">
    <source>
        <dbReference type="ARBA" id="ARBA00022989"/>
    </source>
</evidence>
<dbReference type="Pfam" id="PF07019">
    <property type="entry name" value="EMC6"/>
    <property type="match status" value="1"/>
</dbReference>
<keyword evidence="17" id="KW-1185">Reference proteome</keyword>
<keyword evidence="10 13" id="KW-1133">Transmembrane helix</keyword>
<dbReference type="GO" id="GO:0005789">
    <property type="term" value="C:endoplasmic reticulum membrane"/>
    <property type="evidence" value="ECO:0007669"/>
    <property type="project" value="UniProtKB-SubCell"/>
</dbReference>
<feature type="domain" description="Fringe-like glycosyltransferase" evidence="14">
    <location>
        <begin position="354"/>
        <end position="561"/>
    </location>
</feature>
<dbReference type="WBParaSite" id="nOo.2.0.1.t01211-RA">
    <property type="protein sequence ID" value="nOo.2.0.1.t01211-RA"/>
    <property type="gene ID" value="nOo.2.0.1.g01211"/>
</dbReference>
<evidence type="ECO:0000313" key="15">
    <source>
        <dbReference type="EMBL" id="VDK63687.1"/>
    </source>
</evidence>
<keyword evidence="9" id="KW-0735">Signal-anchor</keyword>
<keyword evidence="5" id="KW-0328">Glycosyltransferase</keyword>
<evidence type="ECO:0000313" key="16">
    <source>
        <dbReference type="EMBL" id="VDK63698.1"/>
    </source>
</evidence>
<dbReference type="GO" id="GO:0016757">
    <property type="term" value="F:glycosyltransferase activity"/>
    <property type="evidence" value="ECO:0007669"/>
    <property type="project" value="UniProtKB-KW"/>
</dbReference>
<sequence>MSSKKSSQPQANVETVHWKKTLAKALVSGSDWPDKDELLDVLYWGRQLLALMIGIFWGFIPLHGFLAIVLYIVISTTVGQLYATNFQKVDEDSLGGFWELAKEELVRLVIKRYVCLTKSTIVNEMLVLFCIWMVSAYEFQDRKSSVVEHEISILFVILSQNADYDAHRTSVLFDSLKKQFSENTNLHADILKTYEDLPGLIGAWAVWPMLGSLSQKYKKTEWDWLLICEPDTVVNVTALIRYLNSFGKGVDHAVGRGLIDETNTIIHHFFKYEDDEHFFYPDFASGLALSWTLLQGANVLDWEGFTIDAKHEFARLLKDKRGIRLNNTLSFCLLEHESQCITRYIPPDFQCTNKITNNDVYFAVKTFSEFHKTRVVVVKRTWAKTAKFVEYFSDMEDHYVPTMNLGIQNTGRGHCGKTFGIMAYYLKNEEMSKTRWLVVTDDDTLISVSRLYELLSCYDAKKEIIIGERYGYGFSTDGREGYDYPTGGAGMIFSRKAVEKITSFCSCPKIDSPDDMIIGMCARRLYIPIIHSAAFHQAQPEDYSELYLKRIRPISFHKFMNVDPYEIYMKRLHEASDQIASRPLHSEL</sequence>